<dbReference type="STRING" id="36849.OXPF_43290"/>
<evidence type="ECO:0000313" key="1">
    <source>
        <dbReference type="EMBL" id="KPU42544.1"/>
    </source>
</evidence>
<protein>
    <recommendedName>
        <fullName evidence="3">DUF1177 domain-containing protein</fullName>
    </recommendedName>
</protein>
<dbReference type="PATRIC" id="fig|36849.3.peg.4577"/>
<gene>
    <name evidence="1" type="ORF">OXPF_43290</name>
</gene>
<sequence>MLLKEVMELFDILDSPSVNGKDIVMLFKGFKDIEVSAETVRGEKGVTDFVKILVPGKSGKASGGASPTIGILGTLGGLGARPVITGFVSDGDGALAALAAGLKIARMHDRGDILLGDVIISTHICPDAPTEDHFPVAFMDSPVSDMTINKHTVYEEMDAILSLDTTKGNRMVNSKGFAISNTVKEGYILKTHDNLLKAMERVTGKSPVLFPLALQDITPFGNGLSHINCILQPAVSTHAPVVGVAITSEAVVAGCATGASHFTDIELAARFCVEVAKDYVKGSLSFYDEDEYKLLRSLYGDMKRFKTFGILPGEKKKIGVLRIAHSGVEGAMEEIENFLGPGFEVIEKGAMDPYSYEDIVKNFTSVTGGKVLTSELRTGETVIMDENEVYIEMQKTLNKFEEEGIKTVILFCTGFFTGLEFGGMLVEPGKLVKSCLTGLKIKNIGIIVPEKEQIFGSFMDYEEFIPIVEAASPYRGKEDIEKAAKKLGHLEEVSLIVLDCMGFDMEMREMVLQKSNKPVILPRMLCASLLKEIF</sequence>
<name>A0A0N8NSN7_9CLOT</name>
<dbReference type="OrthoDB" id="9782903at2"/>
<dbReference type="InterPro" id="IPR010843">
    <property type="entry name" value="Uncharacterised_AroM"/>
</dbReference>
<dbReference type="EMBL" id="LKET01000068">
    <property type="protein sequence ID" value="KPU42544.1"/>
    <property type="molecule type" value="Genomic_DNA"/>
</dbReference>
<dbReference type="AlphaFoldDB" id="A0A0N8NSN7"/>
<keyword evidence="2" id="KW-1185">Reference proteome</keyword>
<dbReference type="Proteomes" id="UP000050326">
    <property type="component" value="Unassembled WGS sequence"/>
</dbReference>
<dbReference type="RefSeq" id="WP_083480092.1">
    <property type="nucleotide sequence ID" value="NZ_LKET01000068.1"/>
</dbReference>
<dbReference type="InterPro" id="IPR009561">
    <property type="entry name" value="DUF1177"/>
</dbReference>
<dbReference type="Pfam" id="PF07302">
    <property type="entry name" value="AroM"/>
    <property type="match status" value="1"/>
</dbReference>
<accession>A0A0N8NSN7</accession>
<evidence type="ECO:0008006" key="3">
    <source>
        <dbReference type="Google" id="ProtNLM"/>
    </source>
</evidence>
<reference evidence="1 2" key="1">
    <citation type="submission" date="2015-09" db="EMBL/GenBank/DDBJ databases">
        <title>Genome sequence of Oxobacter pfennigii DSM 3222.</title>
        <authorList>
            <person name="Poehlein A."/>
            <person name="Bengelsdorf F.R."/>
            <person name="Schiel-Bengelsdorf B."/>
            <person name="Duerre P."/>
            <person name="Daniel R."/>
        </authorList>
    </citation>
    <scope>NUCLEOTIDE SEQUENCE [LARGE SCALE GENOMIC DNA]</scope>
    <source>
        <strain evidence="1 2">DSM 3222</strain>
    </source>
</reference>
<organism evidence="1 2">
    <name type="scientific">Oxobacter pfennigii</name>
    <dbReference type="NCBI Taxonomy" id="36849"/>
    <lineage>
        <taxon>Bacteria</taxon>
        <taxon>Bacillati</taxon>
        <taxon>Bacillota</taxon>
        <taxon>Clostridia</taxon>
        <taxon>Eubacteriales</taxon>
        <taxon>Clostridiaceae</taxon>
        <taxon>Oxobacter</taxon>
    </lineage>
</organism>
<comment type="caution">
    <text evidence="1">The sequence shown here is derived from an EMBL/GenBank/DDBJ whole genome shotgun (WGS) entry which is preliminary data.</text>
</comment>
<dbReference type="Pfam" id="PF06675">
    <property type="entry name" value="DUF1177"/>
    <property type="match status" value="1"/>
</dbReference>
<proteinExistence type="predicted"/>
<evidence type="ECO:0000313" key="2">
    <source>
        <dbReference type="Proteomes" id="UP000050326"/>
    </source>
</evidence>